<comment type="caution">
    <text evidence="4">The sequence shown here is derived from an EMBL/GenBank/DDBJ whole genome shotgun (WGS) entry which is preliminary data.</text>
</comment>
<feature type="region of interest" description="Disordered" evidence="2">
    <location>
        <begin position="225"/>
        <end position="248"/>
    </location>
</feature>
<evidence type="ECO:0000313" key="5">
    <source>
        <dbReference type="Proteomes" id="UP000664169"/>
    </source>
</evidence>
<dbReference type="CDD" id="cd00067">
    <property type="entry name" value="GAL4"/>
    <property type="match status" value="1"/>
</dbReference>
<reference evidence="4" key="1">
    <citation type="submission" date="2021-03" db="EMBL/GenBank/DDBJ databases">
        <authorList>
            <person name="Tagirdzhanova G."/>
        </authorList>
    </citation>
    <scope>NUCLEOTIDE SEQUENCE</scope>
</reference>
<dbReference type="GO" id="GO:0000981">
    <property type="term" value="F:DNA-binding transcription factor activity, RNA polymerase II-specific"/>
    <property type="evidence" value="ECO:0007669"/>
    <property type="project" value="InterPro"/>
</dbReference>
<dbReference type="PROSITE" id="PS50048">
    <property type="entry name" value="ZN2_CY6_FUNGAL_2"/>
    <property type="match status" value="1"/>
</dbReference>
<sequence length="271" mass="30983">MTSTFRQLLPAPPFLRSPDISENDEVIHRGKSPSKRVKRVVACDLCRKQKLKCDAARPACSRCFKRGAKCQYISQDDTETVSGALKRENQSLKEVNARANDLLRYLIYMPEHDAQVMLKHLRSQGDSEQTLKMLSQEFPSRRLQQDNHHHGHHHHHHHHNDKRPSRPPDLSSDNDPYFMDHRYMYYPNGSGGGGGGNGEMEKELVQRPKLGPTKKLQLEEVSSHPKNPLFLGLPQVTDQTTTDSQRSHPVMMNMGTKVVVVVVVVYNHKMR</sequence>
<dbReference type="EMBL" id="CAJPDQ010000002">
    <property type="protein sequence ID" value="CAF9905475.1"/>
    <property type="molecule type" value="Genomic_DNA"/>
</dbReference>
<dbReference type="Pfam" id="PF00172">
    <property type="entry name" value="Zn_clus"/>
    <property type="match status" value="1"/>
</dbReference>
<feature type="domain" description="Zn(2)-C6 fungal-type" evidence="3">
    <location>
        <begin position="42"/>
        <end position="72"/>
    </location>
</feature>
<dbReference type="Gene3D" id="4.10.240.10">
    <property type="entry name" value="Zn(2)-C6 fungal-type DNA-binding domain"/>
    <property type="match status" value="1"/>
</dbReference>
<name>A0A8H3EH15_9LECA</name>
<dbReference type="PANTHER" id="PTHR47256">
    <property type="entry name" value="ZN(II)2CYS6 TRANSCRIPTION FACTOR (EUROFUNG)-RELATED"/>
    <property type="match status" value="1"/>
</dbReference>
<accession>A0A8H3EH15</accession>
<dbReference type="InterPro" id="IPR036864">
    <property type="entry name" value="Zn2-C6_fun-type_DNA-bd_sf"/>
</dbReference>
<evidence type="ECO:0000256" key="1">
    <source>
        <dbReference type="ARBA" id="ARBA00023242"/>
    </source>
</evidence>
<evidence type="ECO:0000256" key="2">
    <source>
        <dbReference type="SAM" id="MobiDB-lite"/>
    </source>
</evidence>
<dbReference type="PROSITE" id="PS00463">
    <property type="entry name" value="ZN2_CY6_FUNGAL_1"/>
    <property type="match status" value="1"/>
</dbReference>
<gene>
    <name evidence="4" type="ORF">GOMPHAMPRED_003200</name>
</gene>
<feature type="compositionally biased region" description="Basic residues" evidence="2">
    <location>
        <begin position="149"/>
        <end position="161"/>
    </location>
</feature>
<dbReference type="InterPro" id="IPR053187">
    <property type="entry name" value="Notoamide_regulator"/>
</dbReference>
<dbReference type="SUPFAM" id="SSF57701">
    <property type="entry name" value="Zn2/Cys6 DNA-binding domain"/>
    <property type="match status" value="1"/>
</dbReference>
<dbReference type="SMART" id="SM00066">
    <property type="entry name" value="GAL4"/>
    <property type="match status" value="1"/>
</dbReference>
<proteinExistence type="predicted"/>
<evidence type="ECO:0000259" key="3">
    <source>
        <dbReference type="PROSITE" id="PS50048"/>
    </source>
</evidence>
<dbReference type="PANTHER" id="PTHR47256:SF1">
    <property type="entry name" value="ZN(II)2CYS6 TRANSCRIPTION FACTOR (EUROFUNG)"/>
    <property type="match status" value="1"/>
</dbReference>
<evidence type="ECO:0000313" key="4">
    <source>
        <dbReference type="EMBL" id="CAF9905475.1"/>
    </source>
</evidence>
<dbReference type="InterPro" id="IPR001138">
    <property type="entry name" value="Zn2Cys6_DnaBD"/>
</dbReference>
<dbReference type="GO" id="GO:0008270">
    <property type="term" value="F:zinc ion binding"/>
    <property type="evidence" value="ECO:0007669"/>
    <property type="project" value="InterPro"/>
</dbReference>
<dbReference type="Proteomes" id="UP000664169">
    <property type="component" value="Unassembled WGS sequence"/>
</dbReference>
<dbReference type="OrthoDB" id="10261408at2759"/>
<dbReference type="AlphaFoldDB" id="A0A8H3EH15"/>
<feature type="region of interest" description="Disordered" evidence="2">
    <location>
        <begin position="143"/>
        <end position="176"/>
    </location>
</feature>
<keyword evidence="5" id="KW-1185">Reference proteome</keyword>
<keyword evidence="1" id="KW-0539">Nucleus</keyword>
<protein>
    <recommendedName>
        <fullName evidence="3">Zn(2)-C6 fungal-type domain-containing protein</fullName>
    </recommendedName>
</protein>
<organism evidence="4 5">
    <name type="scientific">Gomphillus americanus</name>
    <dbReference type="NCBI Taxonomy" id="1940652"/>
    <lineage>
        <taxon>Eukaryota</taxon>
        <taxon>Fungi</taxon>
        <taxon>Dikarya</taxon>
        <taxon>Ascomycota</taxon>
        <taxon>Pezizomycotina</taxon>
        <taxon>Lecanoromycetes</taxon>
        <taxon>OSLEUM clade</taxon>
        <taxon>Ostropomycetidae</taxon>
        <taxon>Ostropales</taxon>
        <taxon>Graphidaceae</taxon>
        <taxon>Gomphilloideae</taxon>
        <taxon>Gomphillus</taxon>
    </lineage>
</organism>